<dbReference type="PANTHER" id="PTHR11803:SF58">
    <property type="entry name" value="PROTEIN HMF1-RELATED"/>
    <property type="match status" value="1"/>
</dbReference>
<dbReference type="PANTHER" id="PTHR11803">
    <property type="entry name" value="2-IMINOBUTANOATE/2-IMINOPROPANOATE DEAMINASE RIDA"/>
    <property type="match status" value="1"/>
</dbReference>
<sequence length="130" mass="14046">MQHSIVLANSARLRPPAGHYSHTCTAAGLVFVSGQLPVDVNGKPMSDQPFERQAEQVLANVDACLEAAGTNRSRLLQVRVYVTDMNFWPGFNQIYADWIGEVRPARAVAGVASLHYGLLLEIEAVALASA</sequence>
<dbReference type="InterPro" id="IPR006175">
    <property type="entry name" value="YjgF/YER057c/UK114"/>
</dbReference>
<dbReference type="SUPFAM" id="SSF55298">
    <property type="entry name" value="YjgF-like"/>
    <property type="match status" value="1"/>
</dbReference>
<evidence type="ECO:0000313" key="3">
    <source>
        <dbReference type="Proteomes" id="UP000076959"/>
    </source>
</evidence>
<comment type="similarity">
    <text evidence="1">Belongs to the RutC family.</text>
</comment>
<evidence type="ECO:0000256" key="1">
    <source>
        <dbReference type="ARBA" id="ARBA00010552"/>
    </source>
</evidence>
<dbReference type="CDD" id="cd00448">
    <property type="entry name" value="YjgF_YER057c_UK114_family"/>
    <property type="match status" value="1"/>
</dbReference>
<name>A0A176Y8J9_9BRAD</name>
<dbReference type="EMBL" id="LUUB01000131">
    <property type="protein sequence ID" value="OAE96339.1"/>
    <property type="molecule type" value="Genomic_DNA"/>
</dbReference>
<dbReference type="OrthoDB" id="9799840at2"/>
<dbReference type="AlphaFoldDB" id="A0A176Y8J9"/>
<evidence type="ECO:0000313" key="2">
    <source>
        <dbReference type="EMBL" id="OAE96339.1"/>
    </source>
</evidence>
<dbReference type="RefSeq" id="WP_063709216.1">
    <property type="nucleotide sequence ID" value="NZ_LUUB01000131.1"/>
</dbReference>
<reference evidence="2 3" key="1">
    <citation type="submission" date="2016-03" db="EMBL/GenBank/DDBJ databases">
        <title>Draft Genome Sequence of the Strain BR 10245 (Bradyrhizobium sp.) isolated from nodules of Centrolobium paraense.</title>
        <authorList>
            <person name="Simoes-Araujo J.L.Sr."/>
            <person name="Barauna A.C."/>
            <person name="Silva K."/>
            <person name="Zilli J.E."/>
        </authorList>
    </citation>
    <scope>NUCLEOTIDE SEQUENCE [LARGE SCALE GENOMIC DNA]</scope>
    <source>
        <strain evidence="2 3">BR 10245</strain>
    </source>
</reference>
<proteinExistence type="inferred from homology"/>
<dbReference type="InterPro" id="IPR035959">
    <property type="entry name" value="RutC-like_sf"/>
</dbReference>
<protein>
    <submittedName>
        <fullName evidence="2">Enamine deaminase RidA</fullName>
    </submittedName>
</protein>
<accession>A0A176Y8J9</accession>
<dbReference type="Pfam" id="PF01042">
    <property type="entry name" value="Ribonuc_L-PSP"/>
    <property type="match status" value="1"/>
</dbReference>
<keyword evidence="3" id="KW-1185">Reference proteome</keyword>
<gene>
    <name evidence="2" type="ORF">AYJ54_36910</name>
</gene>
<comment type="caution">
    <text evidence="2">The sequence shown here is derived from an EMBL/GenBank/DDBJ whole genome shotgun (WGS) entry which is preliminary data.</text>
</comment>
<dbReference type="GO" id="GO:0019239">
    <property type="term" value="F:deaminase activity"/>
    <property type="evidence" value="ECO:0007669"/>
    <property type="project" value="TreeGrafter"/>
</dbReference>
<dbReference type="Proteomes" id="UP000076959">
    <property type="component" value="Unassembled WGS sequence"/>
</dbReference>
<dbReference type="GO" id="GO:0005829">
    <property type="term" value="C:cytosol"/>
    <property type="evidence" value="ECO:0007669"/>
    <property type="project" value="TreeGrafter"/>
</dbReference>
<organism evidence="2 3">
    <name type="scientific">Bradyrhizobium centrolobii</name>
    <dbReference type="NCBI Taxonomy" id="1505087"/>
    <lineage>
        <taxon>Bacteria</taxon>
        <taxon>Pseudomonadati</taxon>
        <taxon>Pseudomonadota</taxon>
        <taxon>Alphaproteobacteria</taxon>
        <taxon>Hyphomicrobiales</taxon>
        <taxon>Nitrobacteraceae</taxon>
        <taxon>Bradyrhizobium</taxon>
    </lineage>
</organism>
<dbReference type="Gene3D" id="3.30.1330.40">
    <property type="entry name" value="RutC-like"/>
    <property type="match status" value="1"/>
</dbReference>
<dbReference type="STRING" id="1505087.AYJ54_36910"/>